<evidence type="ECO:0000256" key="4">
    <source>
        <dbReference type="ARBA" id="ARBA00023002"/>
    </source>
</evidence>
<evidence type="ECO:0000313" key="6">
    <source>
        <dbReference type="EMBL" id="KAE8136608.1"/>
    </source>
</evidence>
<dbReference type="InterPro" id="IPR016169">
    <property type="entry name" value="FAD-bd_PCMH_sub2"/>
</dbReference>
<dbReference type="PANTHER" id="PTHR42973:SF7">
    <property type="entry name" value="FAD-BINDING PCMH-TYPE DOMAIN-CONTAINING PROTEIN"/>
    <property type="match status" value="1"/>
</dbReference>
<evidence type="ECO:0000259" key="5">
    <source>
        <dbReference type="PROSITE" id="PS51387"/>
    </source>
</evidence>
<gene>
    <name evidence="6" type="ORF">BDV38DRAFT_271951</name>
</gene>
<dbReference type="InterPro" id="IPR036318">
    <property type="entry name" value="FAD-bd_PCMH-like_sf"/>
</dbReference>
<keyword evidence="3" id="KW-0274">FAD</keyword>
<dbReference type="Gene3D" id="3.30.465.10">
    <property type="match status" value="1"/>
</dbReference>
<reference evidence="6 7" key="1">
    <citation type="submission" date="2019-04" db="EMBL/GenBank/DDBJ databases">
        <title>Friends and foes A comparative genomics study of 23 Aspergillus species from section Flavi.</title>
        <authorList>
            <consortium name="DOE Joint Genome Institute"/>
            <person name="Kjaerbolling I."/>
            <person name="Vesth T."/>
            <person name="Frisvad J.C."/>
            <person name="Nybo J.L."/>
            <person name="Theobald S."/>
            <person name="Kildgaard S."/>
            <person name="Isbrandt T."/>
            <person name="Kuo A."/>
            <person name="Sato A."/>
            <person name="Lyhne E.K."/>
            <person name="Kogle M.E."/>
            <person name="Wiebenga A."/>
            <person name="Kun R.S."/>
            <person name="Lubbers R.J."/>
            <person name="Makela M.R."/>
            <person name="Barry K."/>
            <person name="Chovatia M."/>
            <person name="Clum A."/>
            <person name="Daum C."/>
            <person name="Haridas S."/>
            <person name="He G."/>
            <person name="LaButti K."/>
            <person name="Lipzen A."/>
            <person name="Mondo S."/>
            <person name="Riley R."/>
            <person name="Salamov A."/>
            <person name="Simmons B.A."/>
            <person name="Magnuson J.K."/>
            <person name="Henrissat B."/>
            <person name="Mortensen U.H."/>
            <person name="Larsen T.O."/>
            <person name="Devries R.P."/>
            <person name="Grigoriev I.V."/>
            <person name="Machida M."/>
            <person name="Baker S.E."/>
            <person name="Andersen M.R."/>
        </authorList>
    </citation>
    <scope>NUCLEOTIDE SEQUENCE [LARGE SCALE GENOMIC DNA]</scope>
    <source>
        <strain evidence="6 7">CBS 117625</strain>
    </source>
</reference>
<keyword evidence="2" id="KW-0285">Flavoprotein</keyword>
<protein>
    <recommendedName>
        <fullName evidence="5">FAD-binding PCMH-type domain-containing protein</fullName>
    </recommendedName>
</protein>
<dbReference type="InterPro" id="IPR016166">
    <property type="entry name" value="FAD-bd_PCMH"/>
</dbReference>
<organism evidence="6 7">
    <name type="scientific">Aspergillus pseudotamarii</name>
    <dbReference type="NCBI Taxonomy" id="132259"/>
    <lineage>
        <taxon>Eukaryota</taxon>
        <taxon>Fungi</taxon>
        <taxon>Dikarya</taxon>
        <taxon>Ascomycota</taxon>
        <taxon>Pezizomycotina</taxon>
        <taxon>Eurotiomycetes</taxon>
        <taxon>Eurotiomycetidae</taxon>
        <taxon>Eurotiales</taxon>
        <taxon>Aspergillaceae</taxon>
        <taxon>Aspergillus</taxon>
        <taxon>Aspergillus subgen. Circumdati</taxon>
    </lineage>
</organism>
<dbReference type="SUPFAM" id="SSF56176">
    <property type="entry name" value="FAD-binding/transporter-associated domain-like"/>
    <property type="match status" value="1"/>
</dbReference>
<sequence length="365" mass="39858">MVDDSILELSRLFPTLPVYIKSNPEFEHYRVSYNRALTDHFLTIPNASPLAIRSGGHDFFGRSVVTDGIVINMLAMDSITISPGRTSARVDGGVIAGALQQFLSAHQLFTPTAQLKTVGYMSWAFGGGYRFYIGTYGFGVDQILGARVVVASGEIIDTDDDQELLWALRRAGAGNFGVIVELRVKVCPAPKLYAGYLAFPLSEAATVFEGLGPVLANTVEETTAAAYGVGDLSSATFFCRTNIRGLNPEVGAIFSHHPPVHPLSAVIIYNNHGKGIRTKTPNGFSACFPNRFPRAILGELEERGLALDGGFPSVFPPKQIDVKQFFGMQATENLRRLKSRLSCWEVARRYFRAIGHDSGSLWSFL</sequence>
<dbReference type="Proteomes" id="UP000325672">
    <property type="component" value="Unassembled WGS sequence"/>
</dbReference>
<dbReference type="Pfam" id="PF01565">
    <property type="entry name" value="FAD_binding_4"/>
    <property type="match status" value="1"/>
</dbReference>
<dbReference type="GO" id="GO:0016491">
    <property type="term" value="F:oxidoreductase activity"/>
    <property type="evidence" value="ECO:0007669"/>
    <property type="project" value="UniProtKB-KW"/>
</dbReference>
<dbReference type="InterPro" id="IPR006094">
    <property type="entry name" value="Oxid_FAD_bind_N"/>
</dbReference>
<evidence type="ECO:0000313" key="7">
    <source>
        <dbReference type="Proteomes" id="UP000325672"/>
    </source>
</evidence>
<dbReference type="OrthoDB" id="363185at2759"/>
<dbReference type="InterPro" id="IPR050416">
    <property type="entry name" value="FAD-linked_Oxidoreductase"/>
</dbReference>
<dbReference type="RefSeq" id="XP_031912671.1">
    <property type="nucleotide sequence ID" value="XM_032057401.1"/>
</dbReference>
<dbReference type="GO" id="GO:0071949">
    <property type="term" value="F:FAD binding"/>
    <property type="evidence" value="ECO:0007669"/>
    <property type="project" value="InterPro"/>
</dbReference>
<name>A0A5N6SPI7_ASPPS</name>
<dbReference type="EMBL" id="ML743583">
    <property type="protein sequence ID" value="KAE8136608.1"/>
    <property type="molecule type" value="Genomic_DNA"/>
</dbReference>
<dbReference type="PANTHER" id="PTHR42973">
    <property type="entry name" value="BINDING OXIDOREDUCTASE, PUTATIVE (AFU_ORTHOLOGUE AFUA_1G17690)-RELATED"/>
    <property type="match status" value="1"/>
</dbReference>
<dbReference type="AlphaFoldDB" id="A0A5N6SPI7"/>
<dbReference type="PROSITE" id="PS51387">
    <property type="entry name" value="FAD_PCMH"/>
    <property type="match status" value="1"/>
</dbReference>
<accession>A0A5N6SPI7</accession>
<evidence type="ECO:0000256" key="1">
    <source>
        <dbReference type="ARBA" id="ARBA00005466"/>
    </source>
</evidence>
<keyword evidence="4" id="KW-0560">Oxidoreductase</keyword>
<evidence type="ECO:0000256" key="2">
    <source>
        <dbReference type="ARBA" id="ARBA00022630"/>
    </source>
</evidence>
<feature type="domain" description="FAD-binding PCMH-type" evidence="5">
    <location>
        <begin position="12"/>
        <end position="189"/>
    </location>
</feature>
<evidence type="ECO:0000256" key="3">
    <source>
        <dbReference type="ARBA" id="ARBA00022827"/>
    </source>
</evidence>
<proteinExistence type="inferred from homology"/>
<keyword evidence="7" id="KW-1185">Reference proteome</keyword>
<comment type="similarity">
    <text evidence="1">Belongs to the oxygen-dependent FAD-linked oxidoreductase family.</text>
</comment>
<dbReference type="GeneID" id="43641611"/>